<keyword evidence="1" id="KW-0813">Transport</keyword>
<dbReference type="CDD" id="cd00454">
    <property type="entry name" value="TrHb1_N"/>
    <property type="match status" value="1"/>
</dbReference>
<proteinExistence type="predicted"/>
<name>A0ABT0PWI3_9RHOB</name>
<evidence type="ECO:0000256" key="3">
    <source>
        <dbReference type="ARBA" id="ARBA00022723"/>
    </source>
</evidence>
<dbReference type="Proteomes" id="UP001203880">
    <property type="component" value="Unassembled WGS sequence"/>
</dbReference>
<dbReference type="InterPro" id="IPR001486">
    <property type="entry name" value="Hemoglobin_trunc"/>
</dbReference>
<dbReference type="EMBL" id="JAMFMB010000001">
    <property type="protein sequence ID" value="MCL6281960.1"/>
    <property type="molecule type" value="Genomic_DNA"/>
</dbReference>
<keyword evidence="6" id="KW-1185">Reference proteome</keyword>
<protein>
    <submittedName>
        <fullName evidence="5">Group 1 truncated hemoglobin</fullName>
    </submittedName>
</protein>
<keyword evidence="3" id="KW-0479">Metal-binding</keyword>
<reference evidence="5" key="1">
    <citation type="submission" date="2022-05" db="EMBL/GenBank/DDBJ databases">
        <authorList>
            <person name="Park J.-S."/>
        </authorList>
    </citation>
    <scope>NUCLEOTIDE SEQUENCE</scope>
    <source>
        <strain evidence="5">2012CJ41-6</strain>
    </source>
</reference>
<evidence type="ECO:0000256" key="2">
    <source>
        <dbReference type="ARBA" id="ARBA00022617"/>
    </source>
</evidence>
<dbReference type="Pfam" id="PF01152">
    <property type="entry name" value="Bac_globin"/>
    <property type="match status" value="1"/>
</dbReference>
<keyword evidence="2" id="KW-0349">Heme</keyword>
<sequence length="122" mass="13568">MAQSLYEKHGGFKTVSRVVLQFYEMVLDSEEIGHHFDDVDMPRLIDHQTKFISSLLGGPASFSDDRLEVVHRPLGITHDHFDEVARLLGQAVLDHGMSPEDVDTAIAAVEAKRSIIVTREAG</sequence>
<dbReference type="RefSeq" id="WP_249705870.1">
    <property type="nucleotide sequence ID" value="NZ_JAMFMB010000001.1"/>
</dbReference>
<organism evidence="5 6">
    <name type="scientific">Ruegeria spongiae</name>
    <dbReference type="NCBI Taxonomy" id="2942209"/>
    <lineage>
        <taxon>Bacteria</taxon>
        <taxon>Pseudomonadati</taxon>
        <taxon>Pseudomonadota</taxon>
        <taxon>Alphaproteobacteria</taxon>
        <taxon>Rhodobacterales</taxon>
        <taxon>Roseobacteraceae</taxon>
        <taxon>Ruegeria</taxon>
    </lineage>
</organism>
<dbReference type="Gene3D" id="1.10.490.10">
    <property type="entry name" value="Globins"/>
    <property type="match status" value="1"/>
</dbReference>
<accession>A0ABT0PWI3</accession>
<comment type="caution">
    <text evidence="5">The sequence shown here is derived from an EMBL/GenBank/DDBJ whole genome shotgun (WGS) entry which is preliminary data.</text>
</comment>
<gene>
    <name evidence="5" type="ORF">M3P21_00300</name>
</gene>
<keyword evidence="4" id="KW-0408">Iron</keyword>
<evidence type="ECO:0000313" key="5">
    <source>
        <dbReference type="EMBL" id="MCL6281960.1"/>
    </source>
</evidence>
<evidence type="ECO:0000313" key="6">
    <source>
        <dbReference type="Proteomes" id="UP001203880"/>
    </source>
</evidence>
<dbReference type="InterPro" id="IPR009050">
    <property type="entry name" value="Globin-like_sf"/>
</dbReference>
<evidence type="ECO:0000256" key="1">
    <source>
        <dbReference type="ARBA" id="ARBA00022448"/>
    </source>
</evidence>
<dbReference type="InterPro" id="IPR012292">
    <property type="entry name" value="Globin/Proto"/>
</dbReference>
<dbReference type="SUPFAM" id="SSF46458">
    <property type="entry name" value="Globin-like"/>
    <property type="match status" value="1"/>
</dbReference>
<evidence type="ECO:0000256" key="4">
    <source>
        <dbReference type="ARBA" id="ARBA00023004"/>
    </source>
</evidence>